<name>A0A2P5B5R7_TREOI</name>
<proteinExistence type="predicted"/>
<organism evidence="1 2">
    <name type="scientific">Trema orientale</name>
    <name type="common">Charcoal tree</name>
    <name type="synonym">Celtis orientalis</name>
    <dbReference type="NCBI Taxonomy" id="63057"/>
    <lineage>
        <taxon>Eukaryota</taxon>
        <taxon>Viridiplantae</taxon>
        <taxon>Streptophyta</taxon>
        <taxon>Embryophyta</taxon>
        <taxon>Tracheophyta</taxon>
        <taxon>Spermatophyta</taxon>
        <taxon>Magnoliopsida</taxon>
        <taxon>eudicotyledons</taxon>
        <taxon>Gunneridae</taxon>
        <taxon>Pentapetalae</taxon>
        <taxon>rosids</taxon>
        <taxon>fabids</taxon>
        <taxon>Rosales</taxon>
        <taxon>Cannabaceae</taxon>
        <taxon>Trema</taxon>
    </lineage>
</organism>
<protein>
    <submittedName>
        <fullName evidence="1">Uncharacterized protein</fullName>
    </submittedName>
</protein>
<dbReference type="Proteomes" id="UP000237000">
    <property type="component" value="Unassembled WGS sequence"/>
</dbReference>
<sequence length="96" mass="11089">MAGKDPTKKLIDDLATQTATIKKENDSTKRDKFKEINLSFTKEIMDIVKPKELKMPSFTSYDRSRNPVEHVDIYQEWIVIHGTHEPLLCKGFPSHS</sequence>
<reference evidence="2" key="1">
    <citation type="submission" date="2016-06" db="EMBL/GenBank/DDBJ databases">
        <title>Parallel loss of symbiosis genes in relatives of nitrogen-fixing non-legume Parasponia.</title>
        <authorList>
            <person name="Van Velzen R."/>
            <person name="Holmer R."/>
            <person name="Bu F."/>
            <person name="Rutten L."/>
            <person name="Van Zeijl A."/>
            <person name="Liu W."/>
            <person name="Santuari L."/>
            <person name="Cao Q."/>
            <person name="Sharma T."/>
            <person name="Shen D."/>
            <person name="Roswanjaya Y."/>
            <person name="Wardhani T."/>
            <person name="Kalhor M.S."/>
            <person name="Jansen J."/>
            <person name="Van den Hoogen J."/>
            <person name="Gungor B."/>
            <person name="Hartog M."/>
            <person name="Hontelez J."/>
            <person name="Verver J."/>
            <person name="Yang W.-C."/>
            <person name="Schijlen E."/>
            <person name="Repin R."/>
            <person name="Schilthuizen M."/>
            <person name="Schranz E."/>
            <person name="Heidstra R."/>
            <person name="Miyata K."/>
            <person name="Fedorova E."/>
            <person name="Kohlen W."/>
            <person name="Bisseling T."/>
            <person name="Smit S."/>
            <person name="Geurts R."/>
        </authorList>
    </citation>
    <scope>NUCLEOTIDE SEQUENCE [LARGE SCALE GENOMIC DNA]</scope>
    <source>
        <strain evidence="2">cv. RG33-2</strain>
    </source>
</reference>
<gene>
    <name evidence="1" type="ORF">TorRG33x02_331710</name>
</gene>
<keyword evidence="2" id="KW-1185">Reference proteome</keyword>
<dbReference type="OrthoDB" id="1749245at2759"/>
<comment type="caution">
    <text evidence="1">The sequence shown here is derived from an EMBL/GenBank/DDBJ whole genome shotgun (WGS) entry which is preliminary data.</text>
</comment>
<evidence type="ECO:0000313" key="1">
    <source>
        <dbReference type="EMBL" id="PON44130.1"/>
    </source>
</evidence>
<dbReference type="AlphaFoldDB" id="A0A2P5B5R7"/>
<accession>A0A2P5B5R7</accession>
<dbReference type="EMBL" id="JXTC01000600">
    <property type="protein sequence ID" value="PON44130.1"/>
    <property type="molecule type" value="Genomic_DNA"/>
</dbReference>
<dbReference type="InParanoid" id="A0A2P5B5R7"/>
<evidence type="ECO:0000313" key="2">
    <source>
        <dbReference type="Proteomes" id="UP000237000"/>
    </source>
</evidence>